<organism evidence="3 4">
    <name type="scientific">Cylindrotheca closterium</name>
    <dbReference type="NCBI Taxonomy" id="2856"/>
    <lineage>
        <taxon>Eukaryota</taxon>
        <taxon>Sar</taxon>
        <taxon>Stramenopiles</taxon>
        <taxon>Ochrophyta</taxon>
        <taxon>Bacillariophyta</taxon>
        <taxon>Bacillariophyceae</taxon>
        <taxon>Bacillariophycidae</taxon>
        <taxon>Bacillariales</taxon>
        <taxon>Bacillariaceae</taxon>
        <taxon>Cylindrotheca</taxon>
    </lineage>
</organism>
<keyword evidence="4" id="KW-1185">Reference proteome</keyword>
<evidence type="ECO:0000313" key="4">
    <source>
        <dbReference type="Proteomes" id="UP001295423"/>
    </source>
</evidence>
<dbReference type="PRINTS" id="PR00081">
    <property type="entry name" value="GDHRDH"/>
</dbReference>
<dbReference type="EMBL" id="CAKOGP040002524">
    <property type="protein sequence ID" value="CAJ1970478.1"/>
    <property type="molecule type" value="Genomic_DNA"/>
</dbReference>
<dbReference type="GO" id="GO:0016491">
    <property type="term" value="F:oxidoreductase activity"/>
    <property type="evidence" value="ECO:0007669"/>
    <property type="project" value="UniProtKB-KW"/>
</dbReference>
<dbReference type="Proteomes" id="UP001295423">
    <property type="component" value="Unassembled WGS sequence"/>
</dbReference>
<dbReference type="InterPro" id="IPR036291">
    <property type="entry name" value="NAD(P)-bd_dom_sf"/>
</dbReference>
<evidence type="ECO:0000256" key="2">
    <source>
        <dbReference type="ARBA" id="ARBA00023002"/>
    </source>
</evidence>
<reference evidence="3" key="1">
    <citation type="submission" date="2023-08" db="EMBL/GenBank/DDBJ databases">
        <authorList>
            <person name="Audoor S."/>
            <person name="Bilcke G."/>
        </authorList>
    </citation>
    <scope>NUCLEOTIDE SEQUENCE</scope>
</reference>
<comment type="caution">
    <text evidence="3">The sequence shown here is derived from an EMBL/GenBank/DDBJ whole genome shotgun (WGS) entry which is preliminary data.</text>
</comment>
<dbReference type="InterPro" id="IPR002347">
    <property type="entry name" value="SDR_fam"/>
</dbReference>
<dbReference type="Gene3D" id="3.40.50.720">
    <property type="entry name" value="NAD(P)-binding Rossmann-like Domain"/>
    <property type="match status" value="1"/>
</dbReference>
<comment type="similarity">
    <text evidence="1">Belongs to the short-chain dehydrogenases/reductases (SDR) family.</text>
</comment>
<dbReference type="Pfam" id="PF13561">
    <property type="entry name" value="adh_short_C2"/>
    <property type="match status" value="1"/>
</dbReference>
<name>A0AAD2GDV6_9STRA</name>
<evidence type="ECO:0000313" key="3">
    <source>
        <dbReference type="EMBL" id="CAJ1970478.1"/>
    </source>
</evidence>
<dbReference type="NCBIfam" id="NF006393">
    <property type="entry name" value="PRK08642.1"/>
    <property type="match status" value="1"/>
</dbReference>
<dbReference type="SUPFAM" id="SSF51735">
    <property type="entry name" value="NAD(P)-binding Rossmann-fold domains"/>
    <property type="match status" value="1"/>
</dbReference>
<dbReference type="FunFam" id="3.40.50.720:FF:000173">
    <property type="entry name" value="3-oxoacyl-[acyl-carrier protein] reductase"/>
    <property type="match status" value="1"/>
</dbReference>
<dbReference type="PANTHER" id="PTHR43639">
    <property type="entry name" value="OXIDOREDUCTASE, SHORT-CHAIN DEHYDROGENASE/REDUCTASE FAMILY (AFU_ORTHOLOGUE AFUA_5G02870)"/>
    <property type="match status" value="1"/>
</dbReference>
<gene>
    <name evidence="3" type="ORF">CYCCA115_LOCUS24494</name>
</gene>
<keyword evidence="2" id="KW-0560">Oxidoreductase</keyword>
<dbReference type="PANTHER" id="PTHR43639:SF1">
    <property type="entry name" value="SHORT-CHAIN DEHYDROGENASE_REDUCTASE FAMILY PROTEIN"/>
    <property type="match status" value="1"/>
</dbReference>
<evidence type="ECO:0000256" key="1">
    <source>
        <dbReference type="ARBA" id="ARBA00006484"/>
    </source>
</evidence>
<sequence>MPLLDNKVALITGASRGLGAEIARIYAREGATVWVNYFQSEEKANAVVEEIKQAGGKAMAVQADVTDEEQVNSMMTTIIEKSSRLDIIVNNALPTYKFDATAPYTSIETISWENMDQQITGAIKGAINTTKAALSTFKTQSYGKIINVSTNLIYNPVVTYYDYTTAKAGLLGLTRNLATELGQYGVRVNILAGGLLETTDASSATSPEIFQAIATTTPLRKTTTTQDFAKASVFFASEMSDAITGQSISIDGGLTMP</sequence>
<dbReference type="AlphaFoldDB" id="A0AAD2GDV6"/>
<dbReference type="PRINTS" id="PR00080">
    <property type="entry name" value="SDRFAMILY"/>
</dbReference>
<proteinExistence type="inferred from homology"/>
<protein>
    <recommendedName>
        <fullName evidence="5">3-oxoacyl-ACP reductase</fullName>
    </recommendedName>
</protein>
<accession>A0AAD2GDV6</accession>
<evidence type="ECO:0008006" key="5">
    <source>
        <dbReference type="Google" id="ProtNLM"/>
    </source>
</evidence>